<dbReference type="SMART" id="SM00194">
    <property type="entry name" value="PTPc"/>
    <property type="match status" value="1"/>
</dbReference>
<gene>
    <name evidence="5" type="ORF">niasHT_022187</name>
</gene>
<evidence type="ECO:0000259" key="4">
    <source>
        <dbReference type="PROSITE" id="PS50056"/>
    </source>
</evidence>
<feature type="transmembrane region" description="Helical" evidence="2">
    <location>
        <begin position="41"/>
        <end position="64"/>
    </location>
</feature>
<dbReference type="PROSITE" id="PS50056">
    <property type="entry name" value="TYR_PHOSPHATASE_2"/>
    <property type="match status" value="1"/>
</dbReference>
<proteinExistence type="predicted"/>
<keyword evidence="6" id="KW-1185">Reference proteome</keyword>
<dbReference type="Pfam" id="PF00102">
    <property type="entry name" value="Y_phosphatase"/>
    <property type="match status" value="1"/>
</dbReference>
<evidence type="ECO:0000313" key="6">
    <source>
        <dbReference type="Proteomes" id="UP001620626"/>
    </source>
</evidence>
<evidence type="ECO:0000259" key="3">
    <source>
        <dbReference type="PROSITE" id="PS50055"/>
    </source>
</evidence>
<dbReference type="InterPro" id="IPR000387">
    <property type="entry name" value="Tyr_Pase_dom"/>
</dbReference>
<dbReference type="EMBL" id="JBICBT010000891">
    <property type="protein sequence ID" value="KAL3094705.1"/>
    <property type="molecule type" value="Genomic_DNA"/>
</dbReference>
<dbReference type="InterPro" id="IPR029021">
    <property type="entry name" value="Prot-tyrosine_phosphatase-like"/>
</dbReference>
<dbReference type="PROSITE" id="PS50055">
    <property type="entry name" value="TYR_PHOSPHATASE_PTP"/>
    <property type="match status" value="1"/>
</dbReference>
<dbReference type="PROSITE" id="PS00383">
    <property type="entry name" value="TYR_PHOSPHATASE_1"/>
    <property type="match status" value="1"/>
</dbReference>
<dbReference type="Proteomes" id="UP001620626">
    <property type="component" value="Unassembled WGS sequence"/>
</dbReference>
<dbReference type="AlphaFoldDB" id="A0ABD2JVZ6"/>
<dbReference type="PANTHER" id="PTHR19134">
    <property type="entry name" value="RECEPTOR-TYPE TYROSINE-PROTEIN PHOSPHATASE"/>
    <property type="match status" value="1"/>
</dbReference>
<dbReference type="InterPro" id="IPR003595">
    <property type="entry name" value="Tyr_Pase_cat"/>
</dbReference>
<feature type="compositionally biased region" description="Polar residues" evidence="1">
    <location>
        <begin position="237"/>
        <end position="252"/>
    </location>
</feature>
<organism evidence="5 6">
    <name type="scientific">Heterodera trifolii</name>
    <dbReference type="NCBI Taxonomy" id="157864"/>
    <lineage>
        <taxon>Eukaryota</taxon>
        <taxon>Metazoa</taxon>
        <taxon>Ecdysozoa</taxon>
        <taxon>Nematoda</taxon>
        <taxon>Chromadorea</taxon>
        <taxon>Rhabditida</taxon>
        <taxon>Tylenchina</taxon>
        <taxon>Tylenchomorpha</taxon>
        <taxon>Tylenchoidea</taxon>
        <taxon>Heteroderidae</taxon>
        <taxon>Heteroderinae</taxon>
        <taxon>Heterodera</taxon>
    </lineage>
</organism>
<accession>A0ABD2JVZ6</accession>
<feature type="domain" description="Tyrosine specific protein phosphatases" evidence="4">
    <location>
        <begin position="463"/>
        <end position="532"/>
    </location>
</feature>
<comment type="caution">
    <text evidence="5">The sequence shown here is derived from an EMBL/GenBank/DDBJ whole genome shotgun (WGS) entry which is preliminary data.</text>
</comment>
<feature type="domain" description="Tyrosine-protein phosphatase" evidence="3">
    <location>
        <begin position="271"/>
        <end position="541"/>
    </location>
</feature>
<name>A0ABD2JVZ6_9BILA</name>
<dbReference type="SMART" id="SM00404">
    <property type="entry name" value="PTPc_motif"/>
    <property type="match status" value="1"/>
</dbReference>
<protein>
    <submittedName>
        <fullName evidence="5">Uncharacterized protein</fullName>
    </submittedName>
</protein>
<keyword evidence="2" id="KW-0472">Membrane</keyword>
<feature type="region of interest" description="Disordered" evidence="1">
    <location>
        <begin position="233"/>
        <end position="252"/>
    </location>
</feature>
<dbReference type="SUPFAM" id="SSF52799">
    <property type="entry name" value="(Phosphotyrosine protein) phosphatases II"/>
    <property type="match status" value="1"/>
</dbReference>
<dbReference type="PRINTS" id="PR00700">
    <property type="entry name" value="PRTYPHPHTASE"/>
</dbReference>
<dbReference type="InterPro" id="IPR016130">
    <property type="entry name" value="Tyr_Pase_AS"/>
</dbReference>
<dbReference type="InterPro" id="IPR000242">
    <property type="entry name" value="PTP_cat"/>
</dbReference>
<dbReference type="InterPro" id="IPR050348">
    <property type="entry name" value="Protein-Tyr_Phosphatase"/>
</dbReference>
<keyword evidence="2" id="KW-0812">Transmembrane</keyword>
<keyword evidence="2" id="KW-1133">Transmembrane helix</keyword>
<dbReference type="CDD" id="cd00047">
    <property type="entry name" value="PTPc"/>
    <property type="match status" value="1"/>
</dbReference>
<dbReference type="PANTHER" id="PTHR19134:SF449">
    <property type="entry name" value="TYROSINE-PROTEIN PHOSPHATASE 1"/>
    <property type="match status" value="1"/>
</dbReference>
<evidence type="ECO:0000313" key="5">
    <source>
        <dbReference type="EMBL" id="KAL3094705.1"/>
    </source>
</evidence>
<sequence length="550" mass="61933">MTLALPRGECRPQFALFAPHHHHHHNTNHAQKSLPDLTLRFLLIGLAVVAALLAVLALCLVCCWRRRKKQQRRVRPARLQKIPKITVEEAFSGLPDPSVKVKQLFCAMEATKNGGTNVAAGDEKHGNKFANDSPLPPMNGGGDYLDIGTPPFSNVVILNGQEGQQKVQQLRKNSGIFPENGFQKNGQQPQKWSLKDRPFTILINDDEIGSQKQLAHHKQLTASAAAVGHANGHVLNGKQSNTMPRVNPSPTSTKRFVTKMAKVTESANEQIYGEFEALNQPFLQTIRPRTTEAELPENIRKNRFYDILPFEFNRVRLRWASAYGGTDAKSDYINASLIRSKENGPIHCIAAQGPITETESADGRRVGTVRDFWEMIWQEGIDCIVMLEGGKQKYTEYWPEAPGESAQITDDFSVHLYCVTDDEICVQRELWIERKGMPRRKVFQWHFRNWPDSAQPSRIEALLDFIQTVRSSAKRSPFLVHCSTGSGRTGTYIALDLLLDKLHREQIIDVKAIVAFLRAQRIAMVQTAEQYVTIYEAIALAIRRKSRSSG</sequence>
<evidence type="ECO:0000256" key="1">
    <source>
        <dbReference type="SAM" id="MobiDB-lite"/>
    </source>
</evidence>
<dbReference type="Gene3D" id="3.90.190.10">
    <property type="entry name" value="Protein tyrosine phosphatase superfamily"/>
    <property type="match status" value="1"/>
</dbReference>
<evidence type="ECO:0000256" key="2">
    <source>
        <dbReference type="SAM" id="Phobius"/>
    </source>
</evidence>
<reference evidence="5 6" key="1">
    <citation type="submission" date="2024-10" db="EMBL/GenBank/DDBJ databases">
        <authorList>
            <person name="Kim D."/>
        </authorList>
    </citation>
    <scope>NUCLEOTIDE SEQUENCE [LARGE SCALE GENOMIC DNA]</scope>
    <source>
        <strain evidence="5">BH-2024</strain>
    </source>
</reference>